<comment type="caution">
    <text evidence="2">The sequence shown here is derived from an EMBL/GenBank/DDBJ whole genome shotgun (WGS) entry which is preliminary data.</text>
</comment>
<sequence length="1115" mass="124749">MAGSVLIVRKSIVFHQFVSIESFSLPYVPVVVMARAAGEIADLRENPQISGIVQNDLPTYENQGRDTAQESSPVHQGNTNARFPHRGSKIDPRSDLRLTQKTVAPFEFRAGLEIEMKFSSHPKFVSYFISISHFRTKIDESETPNHEISLVQHFYIGTKIKLDPGSELGSFDLGSGNMLVQPGISAFKTFLMSGVGEPRRIFVGGRAPLGIVARMSAPRLVASGALTTSCGLWRRRSQTSAPGVLIAARFLPLRRRTFVTGLRFIRYALCNSAPVNEHFAVVFHNHVQVSQKGGGFTSAQKPLEKQRLLQYIHSAKYNKGRIDNPFRAVDLVLWKARPVSSAVDKKMAKISYRWSGPYQIQRFLTPVTVALADLMLNFDLRALHEECASLDSIPNSVLSVHKNLETNSEKCSFDQNFNFALLRLEDNSSTKRGMFDFGGKVLTVFGTLDNDDLKSSEKRKRLDSIVDTAIGEKSSFKKAGSRGGEPPAIYRYRVRLTHFIQGGISLWSGSRDTKVKPKMKDKDSASRGKKVHVMFAYYVTFATPNMADYVNNRKESTIAIRSHTKVCVKGDEYLKSKVAVSVVWTLVNSFMDRRPVCWLRLVMMKAGVTITEEHDTTRQTNTSDLNGISYYISFSVHNTPTISARQTSPTRRKVEIEPTFVGLSRLRICKTDVTVTLLFVGCYSDFVVSGCRFGTGHCGLYFQRDRIDDKDEQDEMCSLELTANYAFDRQDGCLAVEWLHRADPRRWSVVMWSSSCSDAEDIGHSHGVRMEGDDKGEIEHEDEGGSLILVPAGGGGGGWLRKEMCVWQGGGTEETGSTEVRRSELDRSRRLDALPPPAMHWQPKWSPVVLGRHRSSIPRWPPGMRSSEFERSSDCFSCIAGRLLALLTNAYVYAPRIGNRMSQFRVVVGVRGRGRRQAPSSATSRHRDKRGISLVMARDESVKRLVLDTTTSYEVIPLCAPNRSVDAPGSLAQDGCHLVPLPCRVALLSQQRVRIYEQCCNLLLLSLAPPLCHDTMPCTSYGGSFYEYLLSEPICKQVWRFIWANLSHEACCHACAFILILLSNLQYQDELHAQLLQREIPEKTRLPAARSPSTKIREPRSARCLPANPGHSVSE</sequence>
<gene>
    <name evidence="2" type="ORF">PR048_014713</name>
</gene>
<dbReference type="Proteomes" id="UP001159363">
    <property type="component" value="Chromosome 4"/>
</dbReference>
<feature type="region of interest" description="Disordered" evidence="1">
    <location>
        <begin position="1086"/>
        <end position="1115"/>
    </location>
</feature>
<evidence type="ECO:0000313" key="2">
    <source>
        <dbReference type="EMBL" id="KAJ8882890.1"/>
    </source>
</evidence>
<reference evidence="2 3" key="1">
    <citation type="submission" date="2023-02" db="EMBL/GenBank/DDBJ databases">
        <title>LHISI_Scaffold_Assembly.</title>
        <authorList>
            <person name="Stuart O.P."/>
            <person name="Cleave R."/>
            <person name="Magrath M.J.L."/>
            <person name="Mikheyev A.S."/>
        </authorList>
    </citation>
    <scope>NUCLEOTIDE SEQUENCE [LARGE SCALE GENOMIC DNA]</scope>
    <source>
        <strain evidence="2">Daus_M_001</strain>
        <tissue evidence="2">Leg muscle</tissue>
    </source>
</reference>
<feature type="region of interest" description="Disordered" evidence="1">
    <location>
        <begin position="52"/>
        <end position="92"/>
    </location>
</feature>
<evidence type="ECO:0000256" key="1">
    <source>
        <dbReference type="SAM" id="MobiDB-lite"/>
    </source>
</evidence>
<evidence type="ECO:0000313" key="3">
    <source>
        <dbReference type="Proteomes" id="UP001159363"/>
    </source>
</evidence>
<dbReference type="EMBL" id="JARBHB010000005">
    <property type="protein sequence ID" value="KAJ8882890.1"/>
    <property type="molecule type" value="Genomic_DNA"/>
</dbReference>
<protein>
    <submittedName>
        <fullName evidence="2">Uncharacterized protein</fullName>
    </submittedName>
</protein>
<feature type="compositionally biased region" description="Polar residues" evidence="1">
    <location>
        <begin position="52"/>
        <end position="62"/>
    </location>
</feature>
<keyword evidence="3" id="KW-1185">Reference proteome</keyword>
<accession>A0ABQ9HF47</accession>
<feature type="compositionally biased region" description="Polar residues" evidence="1">
    <location>
        <begin position="69"/>
        <end position="81"/>
    </location>
</feature>
<name>A0ABQ9HF47_9NEOP</name>
<proteinExistence type="predicted"/>
<organism evidence="2 3">
    <name type="scientific">Dryococelus australis</name>
    <dbReference type="NCBI Taxonomy" id="614101"/>
    <lineage>
        <taxon>Eukaryota</taxon>
        <taxon>Metazoa</taxon>
        <taxon>Ecdysozoa</taxon>
        <taxon>Arthropoda</taxon>
        <taxon>Hexapoda</taxon>
        <taxon>Insecta</taxon>
        <taxon>Pterygota</taxon>
        <taxon>Neoptera</taxon>
        <taxon>Polyneoptera</taxon>
        <taxon>Phasmatodea</taxon>
        <taxon>Verophasmatodea</taxon>
        <taxon>Anareolatae</taxon>
        <taxon>Phasmatidae</taxon>
        <taxon>Eurycanthinae</taxon>
        <taxon>Dryococelus</taxon>
    </lineage>
</organism>